<dbReference type="PROSITE" id="PS50830">
    <property type="entry name" value="TNASE_3"/>
    <property type="match status" value="1"/>
</dbReference>
<protein>
    <submittedName>
        <fullName evidence="3">Thermonuclease family protein</fullName>
    </submittedName>
</protein>
<evidence type="ECO:0000313" key="4">
    <source>
        <dbReference type="Proteomes" id="UP001059576"/>
    </source>
</evidence>
<keyword evidence="1" id="KW-0732">Signal</keyword>
<dbReference type="Pfam" id="PF00565">
    <property type="entry name" value="SNase"/>
    <property type="match status" value="1"/>
</dbReference>
<accession>A0ABY5J4I6</accession>
<evidence type="ECO:0000313" key="3">
    <source>
        <dbReference type="EMBL" id="UUD36865.1"/>
    </source>
</evidence>
<name>A0ABY5J4I6_9BACT</name>
<dbReference type="Proteomes" id="UP001059576">
    <property type="component" value="Chromosome"/>
</dbReference>
<keyword evidence="4" id="KW-1185">Reference proteome</keyword>
<dbReference type="InterPro" id="IPR016071">
    <property type="entry name" value="Staphylococal_nuclease_OB-fold"/>
</dbReference>
<organism evidence="3 4">
    <name type="scientific">Mycoplasmopsis equigenitalium</name>
    <dbReference type="NCBI Taxonomy" id="114883"/>
    <lineage>
        <taxon>Bacteria</taxon>
        <taxon>Bacillati</taxon>
        <taxon>Mycoplasmatota</taxon>
        <taxon>Mycoplasmoidales</taxon>
        <taxon>Metamycoplasmataceae</taxon>
        <taxon>Mycoplasmopsis</taxon>
    </lineage>
</organism>
<dbReference type="PROSITE" id="PS51257">
    <property type="entry name" value="PROKAR_LIPOPROTEIN"/>
    <property type="match status" value="1"/>
</dbReference>
<dbReference type="EMBL" id="CP101808">
    <property type="protein sequence ID" value="UUD36865.1"/>
    <property type="molecule type" value="Genomic_DNA"/>
</dbReference>
<sequence>MKRKIWLLTPLPFTVAAVVSCATSNTSSNSEFLGAFTPKYDVENESEGIVEFTNEQKSMIDAEMNEIISLDKLNLQFHSPLSINSVYLDLHDLVNRFYLVKVNDVKYMIELSQLPVKDDLPRDVALDDTINQFNNKRSLIFKFHTLDKKVVINYTYRLETDIQMKFTLRPKQLNPSLSLDDPNIQKINVDWVNINNWFEGEIVRWKDGDTAEVKVLSIQPGVSDINVGETYTIRLAGIDTPEKGVGSGADYKKSPKWEHQFAELATKFAVNTLPSKTVVRLFLDGKGVDKFNRIPADIFFGKDFNISYNTEIVRNGWCLPFSGGNKSENTIKGTLKYYTFFEMAKAMKFAKENRLGLFQDFANEKTIATKVYLTRSNTGYHTFMEEDEDLIYKYKDKMYPN</sequence>
<dbReference type="SMART" id="SM00318">
    <property type="entry name" value="SNc"/>
    <property type="match status" value="1"/>
</dbReference>
<reference evidence="3" key="1">
    <citation type="submission" date="2022-07" db="EMBL/GenBank/DDBJ databases">
        <title>Complete genome of Mycoplasma equigenitalium type strain T37.</title>
        <authorList>
            <person name="Spergser J."/>
        </authorList>
    </citation>
    <scope>NUCLEOTIDE SEQUENCE</scope>
    <source>
        <strain evidence="3">T37</strain>
    </source>
</reference>
<dbReference type="SUPFAM" id="SSF50199">
    <property type="entry name" value="Staphylococcal nuclease"/>
    <property type="match status" value="1"/>
</dbReference>
<feature type="chain" id="PRO_5046997676" evidence="1">
    <location>
        <begin position="23"/>
        <end position="401"/>
    </location>
</feature>
<evidence type="ECO:0000256" key="1">
    <source>
        <dbReference type="SAM" id="SignalP"/>
    </source>
</evidence>
<dbReference type="RefSeq" id="WP_129722942.1">
    <property type="nucleotide sequence ID" value="NZ_CP101808.1"/>
</dbReference>
<dbReference type="InterPro" id="IPR035437">
    <property type="entry name" value="SNase_OB-fold_sf"/>
</dbReference>
<feature type="signal peptide" evidence="1">
    <location>
        <begin position="1"/>
        <end position="22"/>
    </location>
</feature>
<evidence type="ECO:0000259" key="2">
    <source>
        <dbReference type="PROSITE" id="PS50830"/>
    </source>
</evidence>
<proteinExistence type="predicted"/>
<gene>
    <name evidence="3" type="ORF">NPA09_03125</name>
</gene>
<feature type="domain" description="TNase-like" evidence="2">
    <location>
        <begin position="196"/>
        <end position="360"/>
    </location>
</feature>
<dbReference type="Gene3D" id="2.40.50.90">
    <property type="match status" value="1"/>
</dbReference>